<keyword evidence="1" id="KW-0732">Signal</keyword>
<keyword evidence="2" id="KW-1185">Reference proteome</keyword>
<evidence type="ECO:0000256" key="1">
    <source>
        <dbReference type="SAM" id="SignalP"/>
    </source>
</evidence>
<dbReference type="PANTHER" id="PTHR34931:SF3">
    <property type="entry name" value="FI02976P-RELATED"/>
    <property type="match status" value="1"/>
</dbReference>
<feature type="signal peptide" evidence="1">
    <location>
        <begin position="1"/>
        <end position="17"/>
    </location>
</feature>
<evidence type="ECO:0000313" key="2">
    <source>
        <dbReference type="Proteomes" id="UP000515162"/>
    </source>
</evidence>
<name>A0A6P8JSB9_DROMA</name>
<dbReference type="AlphaFoldDB" id="A0A6P8JSB9"/>
<dbReference type="GeneID" id="117140309"/>
<sequence length="131" mass="13533">MFKFIAVVALLVATASAGLIETHHVVHEPVLAKVGSVVHSAPSAVSHQSITQVHSKAVVQPVVAPIVKTTTYSHPAVAVHAAPVVHSVPVVHAAPVVHSVHSAPVVHSVLHSAPLVKSVVHSAPLAYTLHH</sequence>
<proteinExistence type="predicted"/>
<feature type="chain" id="PRO_5028071887" evidence="1">
    <location>
        <begin position="18"/>
        <end position="131"/>
    </location>
</feature>
<dbReference type="InterPro" id="IPR007614">
    <property type="entry name" value="Retinin_C"/>
</dbReference>
<gene>
    <name evidence="3" type="primary">LOC117140309</name>
</gene>
<evidence type="ECO:0000313" key="3">
    <source>
        <dbReference type="RefSeq" id="XP_033159045.1"/>
    </source>
</evidence>
<accession>A0A6P8JSB9</accession>
<reference evidence="3" key="1">
    <citation type="submission" date="2025-08" db="UniProtKB">
        <authorList>
            <consortium name="RefSeq"/>
        </authorList>
    </citation>
    <scope>IDENTIFICATION</scope>
    <source>
        <strain evidence="3">Mau12</strain>
        <tissue evidence="3">Whole Body</tissue>
    </source>
</reference>
<dbReference type="PANTHER" id="PTHR34931">
    <property type="entry name" value="FI02976P-RELATED"/>
    <property type="match status" value="1"/>
</dbReference>
<dbReference type="Proteomes" id="UP000515162">
    <property type="component" value="Chromosome 3L"/>
</dbReference>
<organism evidence="2 3">
    <name type="scientific">Drosophila mauritiana</name>
    <name type="common">Fruit fly</name>
    <dbReference type="NCBI Taxonomy" id="7226"/>
    <lineage>
        <taxon>Eukaryota</taxon>
        <taxon>Metazoa</taxon>
        <taxon>Ecdysozoa</taxon>
        <taxon>Arthropoda</taxon>
        <taxon>Hexapoda</taxon>
        <taxon>Insecta</taxon>
        <taxon>Pterygota</taxon>
        <taxon>Neoptera</taxon>
        <taxon>Endopterygota</taxon>
        <taxon>Diptera</taxon>
        <taxon>Brachycera</taxon>
        <taxon>Muscomorpha</taxon>
        <taxon>Ephydroidea</taxon>
        <taxon>Drosophilidae</taxon>
        <taxon>Drosophila</taxon>
        <taxon>Sophophora</taxon>
    </lineage>
</organism>
<dbReference type="RefSeq" id="XP_033159045.1">
    <property type="nucleotide sequence ID" value="XM_033303154.1"/>
</dbReference>
<dbReference type="Pfam" id="PF04527">
    <property type="entry name" value="Retinin_C"/>
    <property type="match status" value="1"/>
</dbReference>
<protein>
    <submittedName>
        <fullName evidence="3">A-kinase anchor protein 14-like</fullName>
    </submittedName>
</protein>